<name>A0A2T4ZEK5_9HYPH</name>
<evidence type="ECO:0000313" key="2">
    <source>
        <dbReference type="EMBL" id="PTM60318.1"/>
    </source>
</evidence>
<evidence type="ECO:0000259" key="1">
    <source>
        <dbReference type="SMART" id="SM00849"/>
    </source>
</evidence>
<dbReference type="InterPro" id="IPR036866">
    <property type="entry name" value="RibonucZ/Hydroxyglut_hydro"/>
</dbReference>
<organism evidence="2 3">
    <name type="scientific">Phreatobacter oligotrophus</name>
    <dbReference type="NCBI Taxonomy" id="1122261"/>
    <lineage>
        <taxon>Bacteria</taxon>
        <taxon>Pseudomonadati</taxon>
        <taxon>Pseudomonadota</taxon>
        <taxon>Alphaproteobacteria</taxon>
        <taxon>Hyphomicrobiales</taxon>
        <taxon>Phreatobacteraceae</taxon>
        <taxon>Phreatobacter</taxon>
    </lineage>
</organism>
<dbReference type="PANTHER" id="PTHR46018">
    <property type="entry name" value="ZINC PHOSPHODIESTERASE ELAC PROTEIN 1"/>
    <property type="match status" value="1"/>
</dbReference>
<protein>
    <submittedName>
        <fullName evidence="2">Ribonuclease BN (tRNA processing enzyme)</fullName>
    </submittedName>
</protein>
<dbReference type="EMBL" id="PZZL01000003">
    <property type="protein sequence ID" value="PTM60318.1"/>
    <property type="molecule type" value="Genomic_DNA"/>
</dbReference>
<feature type="domain" description="Metallo-beta-lactamase" evidence="1">
    <location>
        <begin position="51"/>
        <end position="254"/>
    </location>
</feature>
<keyword evidence="3" id="KW-1185">Reference proteome</keyword>
<dbReference type="InterPro" id="IPR001279">
    <property type="entry name" value="Metallo-B-lactamas"/>
</dbReference>
<proteinExistence type="predicted"/>
<sequence>MRAYRQAIRFDRCSMVAQGGRTWHKGMAEAKQRMKVTVLGSGDAFGSGGRYSTCLHVAASDGAVMLLDCGATAMLALQRAGIDRNTVSAILLTHFHADHVGGLPFFLLDALFESRRKAPLTIAGPKGVEEWIARVTDTAFPGFGTNSFPFPIHYVEVTPETVTEVAGHQVTAFPMDHDQRAGPCQGYRLARDGRVFAYSGDTRWTESLVPLAAGADALLIECYTYDKPLKNHLDWMSLAARLPDLAARRIVLTHMGPQMLANQDKATLECAFDGMVIEV</sequence>
<dbReference type="Gene3D" id="3.60.15.10">
    <property type="entry name" value="Ribonuclease Z/Hydroxyacylglutathione hydrolase-like"/>
    <property type="match status" value="1"/>
</dbReference>
<dbReference type="PANTHER" id="PTHR46018:SF7">
    <property type="entry name" value="RIBONUCLEASE Z"/>
    <property type="match status" value="1"/>
</dbReference>
<reference evidence="2 3" key="1">
    <citation type="submission" date="2018-04" db="EMBL/GenBank/DDBJ databases">
        <title>Genomic Encyclopedia of Archaeal and Bacterial Type Strains, Phase II (KMG-II): from individual species to whole genera.</title>
        <authorList>
            <person name="Goeker M."/>
        </authorList>
    </citation>
    <scope>NUCLEOTIDE SEQUENCE [LARGE SCALE GENOMIC DNA]</scope>
    <source>
        <strain evidence="2 3">DSM 25521</strain>
    </source>
</reference>
<dbReference type="GO" id="GO:0042781">
    <property type="term" value="F:3'-tRNA processing endoribonuclease activity"/>
    <property type="evidence" value="ECO:0007669"/>
    <property type="project" value="TreeGrafter"/>
</dbReference>
<gene>
    <name evidence="2" type="ORF">C8P69_103248</name>
</gene>
<comment type="caution">
    <text evidence="2">The sequence shown here is derived from an EMBL/GenBank/DDBJ whole genome shotgun (WGS) entry which is preliminary data.</text>
</comment>
<dbReference type="SUPFAM" id="SSF56281">
    <property type="entry name" value="Metallo-hydrolase/oxidoreductase"/>
    <property type="match status" value="1"/>
</dbReference>
<dbReference type="AlphaFoldDB" id="A0A2T4ZEK5"/>
<dbReference type="Proteomes" id="UP000241808">
    <property type="component" value="Unassembled WGS sequence"/>
</dbReference>
<dbReference type="CDD" id="cd07740">
    <property type="entry name" value="metallo-hydrolase-like_MBL-fold"/>
    <property type="match status" value="1"/>
</dbReference>
<dbReference type="SMART" id="SM00849">
    <property type="entry name" value="Lactamase_B"/>
    <property type="match status" value="1"/>
</dbReference>
<dbReference type="Pfam" id="PF23023">
    <property type="entry name" value="Anti-Pycsar_Apyc1"/>
    <property type="match status" value="1"/>
</dbReference>
<evidence type="ECO:0000313" key="3">
    <source>
        <dbReference type="Proteomes" id="UP000241808"/>
    </source>
</evidence>
<accession>A0A2T4ZEK5</accession>